<proteinExistence type="predicted"/>
<protein>
    <submittedName>
        <fullName evidence="1">5-nitroimidazole antibiotic resistance protein</fullName>
    </submittedName>
</protein>
<sequence length="49" mass="5408">MCSGGVSRVGALFSRGAVFSADCSRWFLKWVKSVHEVPFQMAPHEPNTP</sequence>
<gene>
    <name evidence="1" type="ORF">HHJ74_06075</name>
</gene>
<dbReference type="AlphaFoldDB" id="A0A848RP45"/>
<reference evidence="1 2" key="1">
    <citation type="submission" date="2020-04" db="EMBL/GenBank/DDBJ databases">
        <title>Antimicrobial susceptibility and clonality of vaginal-derived multi-drug resistant Mobiluncus isolates in China.</title>
        <authorList>
            <person name="Zhang X."/>
        </authorList>
    </citation>
    <scope>NUCLEOTIDE SEQUENCE [LARGE SCALE GENOMIC DNA]</scope>
    <source>
        <strain evidence="1 2">7</strain>
    </source>
</reference>
<comment type="caution">
    <text evidence="1">The sequence shown here is derived from an EMBL/GenBank/DDBJ whole genome shotgun (WGS) entry which is preliminary data.</text>
</comment>
<evidence type="ECO:0000313" key="1">
    <source>
        <dbReference type="EMBL" id="NMW93265.1"/>
    </source>
</evidence>
<accession>A0A848RP45</accession>
<organism evidence="1 2">
    <name type="scientific">Mobiluncus mulieris</name>
    <dbReference type="NCBI Taxonomy" id="2052"/>
    <lineage>
        <taxon>Bacteria</taxon>
        <taxon>Bacillati</taxon>
        <taxon>Actinomycetota</taxon>
        <taxon>Actinomycetes</taxon>
        <taxon>Actinomycetales</taxon>
        <taxon>Actinomycetaceae</taxon>
        <taxon>Mobiluncus</taxon>
    </lineage>
</organism>
<evidence type="ECO:0000313" key="2">
    <source>
        <dbReference type="Proteomes" id="UP000582487"/>
    </source>
</evidence>
<dbReference type="Proteomes" id="UP000582487">
    <property type="component" value="Unassembled WGS sequence"/>
</dbReference>
<dbReference type="EMBL" id="JABCUV010000005">
    <property type="protein sequence ID" value="NMW93265.1"/>
    <property type="molecule type" value="Genomic_DNA"/>
</dbReference>
<name>A0A848RP45_9ACTO</name>